<feature type="transmembrane region" description="Helical" evidence="5">
    <location>
        <begin position="130"/>
        <end position="146"/>
    </location>
</feature>
<comment type="subcellular location">
    <subcellularLocation>
        <location evidence="1">Membrane</location>
        <topology evidence="1">Multi-pass membrane protein</topology>
    </subcellularLocation>
</comment>
<evidence type="ECO:0000256" key="2">
    <source>
        <dbReference type="ARBA" id="ARBA00022692"/>
    </source>
</evidence>
<name>G0R3F9_ICHMU</name>
<evidence type="ECO:0000256" key="1">
    <source>
        <dbReference type="ARBA" id="ARBA00004141"/>
    </source>
</evidence>
<organism evidence="7 8">
    <name type="scientific">Ichthyophthirius multifiliis</name>
    <name type="common">White spot disease agent</name>
    <name type="synonym">Ich</name>
    <dbReference type="NCBI Taxonomy" id="5932"/>
    <lineage>
        <taxon>Eukaryota</taxon>
        <taxon>Sar</taxon>
        <taxon>Alveolata</taxon>
        <taxon>Ciliophora</taxon>
        <taxon>Intramacronucleata</taxon>
        <taxon>Oligohymenophorea</taxon>
        <taxon>Hymenostomatida</taxon>
        <taxon>Ophryoglenina</taxon>
        <taxon>Ichthyophthirius</taxon>
    </lineage>
</organism>
<feature type="transmembrane region" description="Helical" evidence="5">
    <location>
        <begin position="327"/>
        <end position="344"/>
    </location>
</feature>
<keyword evidence="8" id="KW-1185">Reference proteome</keyword>
<dbReference type="Proteomes" id="UP000008983">
    <property type="component" value="Unassembled WGS sequence"/>
</dbReference>
<keyword evidence="3 5" id="KW-1133">Transmembrane helix</keyword>
<dbReference type="GeneID" id="14904069"/>
<evidence type="ECO:0000256" key="3">
    <source>
        <dbReference type="ARBA" id="ARBA00022989"/>
    </source>
</evidence>
<dbReference type="InParanoid" id="G0R3F9"/>
<evidence type="ECO:0000256" key="5">
    <source>
        <dbReference type="SAM" id="Phobius"/>
    </source>
</evidence>
<dbReference type="InterPro" id="IPR013057">
    <property type="entry name" value="AA_transpt_TM"/>
</dbReference>
<dbReference type="EMBL" id="GL984302">
    <property type="protein sequence ID" value="EGR27997.1"/>
    <property type="molecule type" value="Genomic_DNA"/>
</dbReference>
<feature type="transmembrane region" description="Helical" evidence="5">
    <location>
        <begin position="12"/>
        <end position="30"/>
    </location>
</feature>
<evidence type="ECO:0000259" key="6">
    <source>
        <dbReference type="Pfam" id="PF01490"/>
    </source>
</evidence>
<proteinExistence type="predicted"/>
<sequence>MHQQKSDFLSACINMFKGLIGIGVLSLPIAFSRSGYLTGLFLLTFCGQLMIYVSKKMMEIADKQLFQAQNITQFCIQTLGKKSELLINICLFGMQLSVCVAYVIYFTSYFQEIFCILIVNRQNYICQSRLIPLLFSLVLIFPLIFIKEISKLQQWSLMANILVFFSLSVISLFCIYNIFINGVSQQKSAFKFDGLGNSVGVFIFTFEGIGLYFDIRYSMKEPYRFKQVLEYTINFTILLYSLIALLGYITFGDNVQDVILFNLPINGFFFNFVQLCYCVALIFSYPLQIFPLVDVKNQYIYVNENYQENNDLDNINQKKIQYEIKSVFVRVFFTLFIFLSALLLNKVSIFINLIGSVCGTTLSYAIPVIICNKCNKNLSKEQYYINCLILIIGIGFGFFGIKSTIQAFYI</sequence>
<evidence type="ECO:0000313" key="8">
    <source>
        <dbReference type="Proteomes" id="UP000008983"/>
    </source>
</evidence>
<protein>
    <submittedName>
        <fullName evidence="7">Transmembrane amino acid transporter protein, putative</fullName>
    </submittedName>
</protein>
<dbReference type="AlphaFoldDB" id="G0R3F9"/>
<evidence type="ECO:0000313" key="7">
    <source>
        <dbReference type="EMBL" id="EGR27997.1"/>
    </source>
</evidence>
<keyword evidence="4 5" id="KW-0472">Membrane</keyword>
<feature type="transmembrane region" description="Helical" evidence="5">
    <location>
        <begin position="383"/>
        <end position="401"/>
    </location>
</feature>
<dbReference type="eggNOG" id="KOG1304">
    <property type="taxonomic scope" value="Eukaryota"/>
</dbReference>
<reference evidence="7 8" key="1">
    <citation type="submission" date="2011-07" db="EMBL/GenBank/DDBJ databases">
        <authorList>
            <person name="Coyne R."/>
            <person name="Brami D."/>
            <person name="Johnson J."/>
            <person name="Hostetler J."/>
            <person name="Hannick L."/>
            <person name="Clark T."/>
            <person name="Cassidy-Hanley D."/>
            <person name="Inman J."/>
        </authorList>
    </citation>
    <scope>NUCLEOTIDE SEQUENCE [LARGE SCALE GENOMIC DNA]</scope>
    <source>
        <strain evidence="7 8">G5</strain>
    </source>
</reference>
<dbReference type="PANTHER" id="PTHR22950">
    <property type="entry name" value="AMINO ACID TRANSPORTER"/>
    <property type="match status" value="1"/>
</dbReference>
<dbReference type="RefSeq" id="XP_004027342.1">
    <property type="nucleotide sequence ID" value="XM_004027293.1"/>
</dbReference>
<dbReference type="STRING" id="857967.G0R3F9"/>
<feature type="transmembrane region" description="Helical" evidence="5">
    <location>
        <begin position="263"/>
        <end position="283"/>
    </location>
</feature>
<dbReference type="GO" id="GO:0015179">
    <property type="term" value="F:L-amino acid transmembrane transporter activity"/>
    <property type="evidence" value="ECO:0007669"/>
    <property type="project" value="TreeGrafter"/>
</dbReference>
<keyword evidence="2 5" id="KW-0812">Transmembrane</keyword>
<dbReference type="OMA" id="WIRNISK"/>
<feature type="transmembrane region" description="Helical" evidence="5">
    <location>
        <begin position="231"/>
        <end position="251"/>
    </location>
</feature>
<accession>G0R3F9</accession>
<feature type="transmembrane region" description="Helical" evidence="5">
    <location>
        <begin position="350"/>
        <end position="371"/>
    </location>
</feature>
<feature type="transmembrane region" description="Helical" evidence="5">
    <location>
        <begin position="36"/>
        <end position="53"/>
    </location>
</feature>
<dbReference type="GO" id="GO:0016020">
    <property type="term" value="C:membrane"/>
    <property type="evidence" value="ECO:0007669"/>
    <property type="project" value="UniProtKB-SubCell"/>
</dbReference>
<dbReference type="PANTHER" id="PTHR22950:SF666">
    <property type="entry name" value="VACUOLAR AMINO ACID TRANSPORTER 4"/>
    <property type="match status" value="1"/>
</dbReference>
<gene>
    <name evidence="7" type="ORF">IMG5_185220</name>
</gene>
<evidence type="ECO:0000256" key="4">
    <source>
        <dbReference type="ARBA" id="ARBA00023136"/>
    </source>
</evidence>
<dbReference type="FunCoup" id="G0R3F9">
    <property type="interactions" value="2"/>
</dbReference>
<feature type="transmembrane region" description="Helical" evidence="5">
    <location>
        <begin position="158"/>
        <end position="179"/>
    </location>
</feature>
<feature type="transmembrane region" description="Helical" evidence="5">
    <location>
        <begin position="85"/>
        <end position="110"/>
    </location>
</feature>
<feature type="transmembrane region" description="Helical" evidence="5">
    <location>
        <begin position="199"/>
        <end position="219"/>
    </location>
</feature>
<dbReference type="Pfam" id="PF01490">
    <property type="entry name" value="Aa_trans"/>
    <property type="match status" value="1"/>
</dbReference>
<feature type="domain" description="Amino acid transporter transmembrane" evidence="6">
    <location>
        <begin position="5"/>
        <end position="405"/>
    </location>
</feature>
<dbReference type="OrthoDB" id="296408at2759"/>